<evidence type="ECO:0000256" key="2">
    <source>
        <dbReference type="ARBA" id="ARBA00001966"/>
    </source>
</evidence>
<evidence type="ECO:0000256" key="6">
    <source>
        <dbReference type="ARBA" id="ARBA00022485"/>
    </source>
</evidence>
<dbReference type="CDD" id="cd01580">
    <property type="entry name" value="AcnA_IRP_Swivel"/>
    <property type="match status" value="1"/>
</dbReference>
<dbReference type="Gene3D" id="3.20.19.10">
    <property type="entry name" value="Aconitase, domain 4"/>
    <property type="match status" value="1"/>
</dbReference>
<comment type="catalytic activity">
    <reaction evidence="10 11">
        <text>citrate = D-threo-isocitrate</text>
        <dbReference type="Rhea" id="RHEA:10336"/>
        <dbReference type="ChEBI" id="CHEBI:15562"/>
        <dbReference type="ChEBI" id="CHEBI:16947"/>
        <dbReference type="EC" id="4.2.1.3"/>
    </reaction>
</comment>
<dbReference type="NCBIfam" id="TIGR01341">
    <property type="entry name" value="aconitase_1"/>
    <property type="match status" value="1"/>
</dbReference>
<dbReference type="EMBL" id="JAAEDI010000001">
    <property type="protein sequence ID" value="MBR0648065.1"/>
    <property type="molecule type" value="Genomic_DNA"/>
</dbReference>
<dbReference type="InterPro" id="IPR018136">
    <property type="entry name" value="Aconitase_4Fe-4S_BS"/>
</dbReference>
<dbReference type="GO" id="GO:0003994">
    <property type="term" value="F:aconitate hydratase activity"/>
    <property type="evidence" value="ECO:0007669"/>
    <property type="project" value="UniProtKB-EC"/>
</dbReference>
<dbReference type="PRINTS" id="PR00415">
    <property type="entry name" value="ACONITASE"/>
</dbReference>
<dbReference type="Gene3D" id="3.30.499.10">
    <property type="entry name" value="Aconitase, domain 3"/>
    <property type="match status" value="2"/>
</dbReference>
<sequence>MTMPRPQDSFSAARSLTVEGDVYAMVSLAAAEANGLAGLTMLPRSLKVLAENVLRHEDGRAVTASTLEGLRNWSTPAGVGAEVPFHPTRLVLNDSGGLPAMADLAALRDAVRRAGGDPTRINPGVPADMVIDHSVMVDAFGTLDAVARNLDLEYERNAERYRFLRWCQSAFTGFRVAPPGQGILHQVNLEHMARCVWTSEQDGRRWAYPESLMGTDSHTPMINALGVLGWGVGGIEATAGVLGQPIGIVLPRVVGCRLVGAPAQGVTATDITLLVVQRLRAYGVIAAYVEFFGPALSRLSLPDRATLSNMAPEYGATMGFCPVDAETIRFLELTGRGGMHARLVEAYCRAQGLWHDADGPQPRFLEALEIDLSEAEPAAAGPRRPQDRVSLPQIRPSFDAAFPPRGSIPDGGLADGAVVIAAITSCTNTSNPDGMLGAGILARKAVARGLTSKPWVKTSLAPGSTVVADYLEATGLQADLDRLGFNLIGFGCTTCMGNSGPLPEAVEEAIATGGSTAVAVLSGNRNFEGRVHTLAKANYIMSPPLVVAHALAGTIRIDLTTDAIGPDRDGRPVMLADIWPTADEIAEARDVALTTERFERRYAAVFAGDERWQGLDAPAGDTFPWAADSLYMQEPPFLQDVPAEPEPAEDLEGARMLVMLGDSVTTDHISPVGIITPASASGRYLIEHQVRPKDFNSFAARRLNHHVMIRGTFGNIRLRNRLAPGTEGGWTHHQPSGEILPIHEAAARYASEGVPLIVMAGAEYGAGSSRDWAAKGTRLLGVRVVIANSFERIHRSNLVYLGVLPLQLPQGVTAETLALDGTETFNLEGIAPWPAPVSTITWTIRRADGRTEALPLLCRLDTPFEAECFRHGGILPRVLRQHLSGLAPGMRSG</sequence>
<evidence type="ECO:0000256" key="9">
    <source>
        <dbReference type="ARBA" id="ARBA00023014"/>
    </source>
</evidence>
<evidence type="ECO:0000256" key="3">
    <source>
        <dbReference type="ARBA" id="ARBA00004717"/>
    </source>
</evidence>
<comment type="caution">
    <text evidence="14">The sequence shown here is derived from an EMBL/GenBank/DDBJ whole genome shotgun (WGS) entry which is preliminary data.</text>
</comment>
<dbReference type="InterPro" id="IPR000573">
    <property type="entry name" value="AconitaseA/IPMdHydase_ssu_swvl"/>
</dbReference>
<feature type="domain" description="Aconitase A/isopropylmalate dehydratase small subunit swivel" evidence="13">
    <location>
        <begin position="683"/>
        <end position="810"/>
    </location>
</feature>
<comment type="similarity">
    <text evidence="5 11">Belongs to the aconitase/IPM isomerase family.</text>
</comment>
<dbReference type="InterPro" id="IPR015931">
    <property type="entry name" value="Acnase/IPM_dHydase_lsu_aba_1/3"/>
</dbReference>
<dbReference type="Pfam" id="PF00694">
    <property type="entry name" value="Aconitase_C"/>
    <property type="match status" value="1"/>
</dbReference>
<dbReference type="Proteomes" id="UP000698752">
    <property type="component" value="Unassembled WGS sequence"/>
</dbReference>
<dbReference type="InterPro" id="IPR036008">
    <property type="entry name" value="Aconitase_4Fe-4S_dom"/>
</dbReference>
<evidence type="ECO:0000259" key="12">
    <source>
        <dbReference type="Pfam" id="PF00330"/>
    </source>
</evidence>
<evidence type="ECO:0000256" key="1">
    <source>
        <dbReference type="ARBA" id="ARBA00000118"/>
    </source>
</evidence>
<evidence type="ECO:0000313" key="14">
    <source>
        <dbReference type="EMBL" id="MBR0648065.1"/>
    </source>
</evidence>
<evidence type="ECO:0000256" key="10">
    <source>
        <dbReference type="ARBA" id="ARBA00023501"/>
    </source>
</evidence>
<keyword evidence="11 14" id="KW-0456">Lyase</keyword>
<reference evidence="15" key="1">
    <citation type="journal article" date="2021" name="Syst. Appl. Microbiol.">
        <title>Roseomonas hellenica sp. nov., isolated from roots of wild-growing Alkanna tinctoria.</title>
        <authorList>
            <person name="Rat A."/>
            <person name="Naranjo H.D."/>
            <person name="Lebbe L."/>
            <person name="Cnockaert M."/>
            <person name="Krigas N."/>
            <person name="Grigoriadou K."/>
            <person name="Maloupa E."/>
            <person name="Willems A."/>
        </authorList>
    </citation>
    <scope>NUCLEOTIDE SEQUENCE [LARGE SCALE GENOMIC DNA]</scope>
    <source>
        <strain evidence="15">LMG 31159</strain>
    </source>
</reference>
<dbReference type="SUPFAM" id="SSF53732">
    <property type="entry name" value="Aconitase iron-sulfur domain"/>
    <property type="match status" value="1"/>
</dbReference>
<dbReference type="PANTHER" id="PTHR11670">
    <property type="entry name" value="ACONITASE/IRON-RESPONSIVE ELEMENT FAMILY MEMBER"/>
    <property type="match status" value="1"/>
</dbReference>
<dbReference type="Pfam" id="PF00330">
    <property type="entry name" value="Aconitase"/>
    <property type="match status" value="1"/>
</dbReference>
<evidence type="ECO:0000256" key="8">
    <source>
        <dbReference type="ARBA" id="ARBA00023004"/>
    </source>
</evidence>
<evidence type="ECO:0000313" key="15">
    <source>
        <dbReference type="Proteomes" id="UP000698752"/>
    </source>
</evidence>
<comment type="catalytic activity">
    <reaction evidence="1">
        <text>(2S,3R)-3-hydroxybutane-1,2,3-tricarboxylate = 2-methyl-cis-aconitate + H2O</text>
        <dbReference type="Rhea" id="RHEA:17941"/>
        <dbReference type="ChEBI" id="CHEBI:15377"/>
        <dbReference type="ChEBI" id="CHEBI:57429"/>
        <dbReference type="ChEBI" id="CHEBI:57872"/>
        <dbReference type="EC" id="4.2.1.99"/>
    </reaction>
</comment>
<proteinExistence type="inferred from homology"/>
<dbReference type="NCBIfam" id="NF006757">
    <property type="entry name" value="PRK09277.1"/>
    <property type="match status" value="1"/>
</dbReference>
<keyword evidence="15" id="KW-1185">Reference proteome</keyword>
<comment type="pathway">
    <text evidence="3">Carbohydrate metabolism; tricarboxylic acid cycle; isocitrate from oxaloacetate: step 2/2.</text>
</comment>
<comment type="cofactor">
    <cofactor evidence="2">
        <name>[4Fe-4S] cluster</name>
        <dbReference type="ChEBI" id="CHEBI:49883"/>
    </cofactor>
</comment>
<dbReference type="InterPro" id="IPR006249">
    <property type="entry name" value="Aconitase/IRP2"/>
</dbReference>
<keyword evidence="8 11" id="KW-0408">Iron</keyword>
<protein>
    <recommendedName>
        <fullName evidence="11">Aconitate hydratase</fullName>
        <shortName evidence="11">Aconitase</shortName>
        <ecNumber evidence="11">4.2.1.3</ecNumber>
    </recommendedName>
</protein>
<comment type="function">
    <text evidence="11">Catalyzes the isomerization of citrate to isocitrate via cis-aconitate.</text>
</comment>
<accession>A0ABS5EAT7</accession>
<dbReference type="SUPFAM" id="SSF52016">
    <property type="entry name" value="LeuD/IlvD-like"/>
    <property type="match status" value="1"/>
</dbReference>
<dbReference type="InterPro" id="IPR001030">
    <property type="entry name" value="Acoase/IPM_deHydtase_lsu_aba"/>
</dbReference>
<evidence type="ECO:0000256" key="4">
    <source>
        <dbReference type="ARBA" id="ARBA00005026"/>
    </source>
</evidence>
<evidence type="ECO:0000256" key="11">
    <source>
        <dbReference type="RuleBase" id="RU361275"/>
    </source>
</evidence>
<organism evidence="14 15">
    <name type="scientific">Neoroseomonas terrae</name>
    <dbReference type="NCBI Taxonomy" id="424799"/>
    <lineage>
        <taxon>Bacteria</taxon>
        <taxon>Pseudomonadati</taxon>
        <taxon>Pseudomonadota</taxon>
        <taxon>Alphaproteobacteria</taxon>
        <taxon>Acetobacterales</taxon>
        <taxon>Acetobacteraceae</taxon>
        <taxon>Neoroseomonas</taxon>
    </lineage>
</organism>
<evidence type="ECO:0000256" key="5">
    <source>
        <dbReference type="ARBA" id="ARBA00007185"/>
    </source>
</evidence>
<evidence type="ECO:0000259" key="13">
    <source>
        <dbReference type="Pfam" id="PF00694"/>
    </source>
</evidence>
<keyword evidence="7" id="KW-0479">Metal-binding</keyword>
<keyword evidence="9 11" id="KW-0411">Iron-sulfur</keyword>
<dbReference type="PROSITE" id="PS01244">
    <property type="entry name" value="ACONITASE_2"/>
    <property type="match status" value="1"/>
</dbReference>
<dbReference type="EC" id="4.2.1.3" evidence="11"/>
<comment type="pathway">
    <text evidence="4">Organic acid metabolism; propanoate degradation.</text>
</comment>
<keyword evidence="6 11" id="KW-0004">4Fe-4S</keyword>
<evidence type="ECO:0000256" key="7">
    <source>
        <dbReference type="ARBA" id="ARBA00022723"/>
    </source>
</evidence>
<dbReference type="InterPro" id="IPR044137">
    <property type="entry name" value="AcnA_IRP_Swivel"/>
</dbReference>
<name>A0ABS5EAT7_9PROT</name>
<dbReference type="Gene3D" id="6.10.190.10">
    <property type="match status" value="1"/>
</dbReference>
<dbReference type="InterPro" id="IPR015928">
    <property type="entry name" value="Aconitase/3IPM_dehydase_swvl"/>
</dbReference>
<feature type="domain" description="Aconitase/3-isopropylmalate dehydratase large subunit alpha/beta/alpha" evidence="12">
    <location>
        <begin position="82"/>
        <end position="553"/>
    </location>
</feature>
<gene>
    <name evidence="14" type="primary">acnA</name>
    <name evidence="14" type="ORF">GXW78_00190</name>
</gene>
<dbReference type="NCBIfam" id="NF009520">
    <property type="entry name" value="PRK12881.1"/>
    <property type="match status" value="1"/>
</dbReference>